<evidence type="ECO:0000256" key="2">
    <source>
        <dbReference type="ARBA" id="ARBA00022112"/>
    </source>
</evidence>
<name>A0A1H8HI43_9BACI</name>
<dbReference type="InterPro" id="IPR017221">
    <property type="entry name" value="DUF34/NIF3_bac"/>
</dbReference>
<keyword evidence="3 4" id="KW-0479">Metal-binding</keyword>
<dbReference type="InterPro" id="IPR002678">
    <property type="entry name" value="DUF34/NIF3"/>
</dbReference>
<dbReference type="Proteomes" id="UP000199300">
    <property type="component" value="Unassembled WGS sequence"/>
</dbReference>
<dbReference type="InterPro" id="IPR015867">
    <property type="entry name" value="N-reg_PII/ATP_PRibTrfase_C"/>
</dbReference>
<dbReference type="NCBIfam" id="TIGR00486">
    <property type="entry name" value="YbgI_SA1388"/>
    <property type="match status" value="1"/>
</dbReference>
<keyword evidence="7" id="KW-1185">Reference proteome</keyword>
<dbReference type="Gene3D" id="3.40.1390.30">
    <property type="entry name" value="NIF3 (NGG1p interacting factor 3)-like"/>
    <property type="match status" value="1"/>
</dbReference>
<dbReference type="SUPFAM" id="SSF102705">
    <property type="entry name" value="NIF3 (NGG1p interacting factor 3)-like"/>
    <property type="match status" value="1"/>
</dbReference>
<sequence length="373" mass="41155">MTKQPTVGTIIELIEQWAPKKLAYDWDNVGLQVGKLSQPVHKLLISLDVTEQVVDEAIAQQVDCIIVHHPLLFKPLKQINLADPTGKIIAKLIKHDITVYAAHTNLDIAHGGVNDMLADRLKLQDSSIMIPEREEKQYKLHVYVPVSHLQAVDQALTQIGVGQYGNYAGCSYTTEGIGAFTPNQQAIPYLGQAGVKENVKEMKIEYMLPQSLARQAITVLKAAHPYEEPAYDLIELQNHQEVKGLGRVGYLATSMELAEFSKYVKEVFQLSAVNVTGQLDKKINKVAVLGGSGEKYIGQAKRLGADVYVTGDITFHSAQDAEALGLALIDAGHHIEQIMVEGVQHYLAQSFKDQQITIDIITSKVNTNPFQTL</sequence>
<dbReference type="OrthoDB" id="9792792at2"/>
<dbReference type="Pfam" id="PF01784">
    <property type="entry name" value="DUF34_NIF3"/>
    <property type="match status" value="1"/>
</dbReference>
<dbReference type="InterPro" id="IPR036069">
    <property type="entry name" value="DUF34/NIF3_sf"/>
</dbReference>
<dbReference type="PANTHER" id="PTHR13799:SF14">
    <property type="entry name" value="GTP CYCLOHYDROLASE 1 TYPE 2 HOMOLOG"/>
    <property type="match status" value="1"/>
</dbReference>
<feature type="binding site" evidence="5">
    <location>
        <position position="107"/>
    </location>
    <ligand>
        <name>a divalent metal cation</name>
        <dbReference type="ChEBI" id="CHEBI:60240"/>
        <label>1</label>
    </ligand>
</feature>
<dbReference type="RefSeq" id="WP_091494093.1">
    <property type="nucleotide sequence ID" value="NZ_FODJ01000001.1"/>
</dbReference>
<dbReference type="Gene3D" id="3.30.70.120">
    <property type="match status" value="1"/>
</dbReference>
<comment type="similarity">
    <text evidence="1 4">Belongs to the GTP cyclohydrolase I type 2/NIF3 family.</text>
</comment>
<evidence type="ECO:0000256" key="5">
    <source>
        <dbReference type="PIRSR" id="PIRSR602678-1"/>
    </source>
</evidence>
<dbReference type="PIRSF" id="PIRSF037489">
    <property type="entry name" value="UCP037489_NIF3_YqfO"/>
    <property type="match status" value="1"/>
</dbReference>
<dbReference type="PANTHER" id="PTHR13799">
    <property type="entry name" value="NGG1 INTERACTING FACTOR 3"/>
    <property type="match status" value="1"/>
</dbReference>
<evidence type="ECO:0000313" key="7">
    <source>
        <dbReference type="Proteomes" id="UP000199300"/>
    </source>
</evidence>
<gene>
    <name evidence="6" type="ORF">SAMN04488134_101353</name>
</gene>
<reference evidence="6 7" key="1">
    <citation type="submission" date="2016-10" db="EMBL/GenBank/DDBJ databases">
        <authorList>
            <person name="de Groot N.N."/>
        </authorList>
    </citation>
    <scope>NUCLEOTIDE SEQUENCE [LARGE SCALE GENOMIC DNA]</scope>
    <source>
        <strain evidence="6 7">CGMCC 1.10434</strain>
    </source>
</reference>
<dbReference type="AlphaFoldDB" id="A0A1H8HI43"/>
<feature type="binding site" evidence="5">
    <location>
        <position position="68"/>
    </location>
    <ligand>
        <name>a divalent metal cation</name>
        <dbReference type="ChEBI" id="CHEBI:60240"/>
        <label>1</label>
    </ligand>
</feature>
<dbReference type="EMBL" id="FODJ01000001">
    <property type="protein sequence ID" value="SEN55734.1"/>
    <property type="molecule type" value="Genomic_DNA"/>
</dbReference>
<proteinExistence type="inferred from homology"/>
<feature type="binding site" evidence="5">
    <location>
        <position position="333"/>
    </location>
    <ligand>
        <name>a divalent metal cation</name>
        <dbReference type="ChEBI" id="CHEBI:60240"/>
        <label>1</label>
    </ligand>
</feature>
<evidence type="ECO:0000313" key="6">
    <source>
        <dbReference type="EMBL" id="SEN55734.1"/>
    </source>
</evidence>
<protein>
    <recommendedName>
        <fullName evidence="2 4">GTP cyclohydrolase 1 type 2 homolog</fullName>
    </recommendedName>
</protein>
<feature type="binding site" evidence="5">
    <location>
        <position position="69"/>
    </location>
    <ligand>
        <name>a divalent metal cation</name>
        <dbReference type="ChEBI" id="CHEBI:60240"/>
        <label>1</label>
    </ligand>
</feature>
<organism evidence="6 7">
    <name type="scientific">Amphibacillus marinus</name>
    <dbReference type="NCBI Taxonomy" id="872970"/>
    <lineage>
        <taxon>Bacteria</taxon>
        <taxon>Bacillati</taxon>
        <taxon>Bacillota</taxon>
        <taxon>Bacilli</taxon>
        <taxon>Bacillales</taxon>
        <taxon>Bacillaceae</taxon>
        <taxon>Amphibacillus</taxon>
    </lineage>
</organism>
<dbReference type="GO" id="GO:0046872">
    <property type="term" value="F:metal ion binding"/>
    <property type="evidence" value="ECO:0007669"/>
    <property type="project" value="UniProtKB-UniRule"/>
</dbReference>
<evidence type="ECO:0000256" key="3">
    <source>
        <dbReference type="ARBA" id="ARBA00022723"/>
    </source>
</evidence>
<accession>A0A1H8HI43</accession>
<evidence type="ECO:0000256" key="4">
    <source>
        <dbReference type="PIRNR" id="PIRNR037489"/>
    </source>
</evidence>
<feature type="binding site" evidence="5">
    <location>
        <position position="336"/>
    </location>
    <ligand>
        <name>a divalent metal cation</name>
        <dbReference type="ChEBI" id="CHEBI:60240"/>
        <label>1</label>
    </ligand>
</feature>
<evidence type="ECO:0000256" key="1">
    <source>
        <dbReference type="ARBA" id="ARBA00006964"/>
    </source>
</evidence>
<dbReference type="GO" id="GO:0005737">
    <property type="term" value="C:cytoplasm"/>
    <property type="evidence" value="ECO:0007669"/>
    <property type="project" value="TreeGrafter"/>
</dbReference>
<dbReference type="FunFam" id="3.40.1390.30:FF:000001">
    <property type="entry name" value="GTP cyclohydrolase 1 type 2"/>
    <property type="match status" value="1"/>
</dbReference>
<dbReference type="STRING" id="872970.SAMN04488134_101353"/>